<protein>
    <submittedName>
        <fullName evidence="1">Uncharacterized protein</fullName>
    </submittedName>
</protein>
<dbReference type="GeneID" id="62762065"/>
<comment type="caution">
    <text evidence="1">The sequence shown here is derived from an EMBL/GenBank/DDBJ whole genome shotgun (WGS) entry which is preliminary data.</text>
</comment>
<dbReference type="EMBL" id="QRHL01000005">
    <property type="protein sequence ID" value="RHF73218.1"/>
    <property type="molecule type" value="Genomic_DNA"/>
</dbReference>
<accession>A0A414PXB3</accession>
<gene>
    <name evidence="1" type="ORF">DW663_05040</name>
</gene>
<sequence length="117" mass="13970">MKYLGMYTLLFISTLNIFGDEGLSREEENVVFIQCLTFEQQQEVARMRAEFLEGFNEIKSQLVSIRMETQKEMRKESPDWNEIRKLNREYSKLQEVLNKGIADYKDKVQNIHIEIEN</sequence>
<name>A0A414PXB3_FUSMR</name>
<evidence type="ECO:0000313" key="1">
    <source>
        <dbReference type="EMBL" id="RHF73218.1"/>
    </source>
</evidence>
<dbReference type="RefSeq" id="WP_005883050.1">
    <property type="nucleotide sequence ID" value="NZ_CABMMQ010000003.1"/>
</dbReference>
<organism evidence="1 2">
    <name type="scientific">Fusobacterium mortiferum</name>
    <dbReference type="NCBI Taxonomy" id="850"/>
    <lineage>
        <taxon>Bacteria</taxon>
        <taxon>Fusobacteriati</taxon>
        <taxon>Fusobacteriota</taxon>
        <taxon>Fusobacteriia</taxon>
        <taxon>Fusobacteriales</taxon>
        <taxon>Fusobacteriaceae</taxon>
        <taxon>Fusobacterium</taxon>
    </lineage>
</organism>
<reference evidence="1 2" key="1">
    <citation type="submission" date="2018-08" db="EMBL/GenBank/DDBJ databases">
        <title>A genome reference for cultivated species of the human gut microbiota.</title>
        <authorList>
            <person name="Zou Y."/>
            <person name="Xue W."/>
            <person name="Luo G."/>
        </authorList>
    </citation>
    <scope>NUCLEOTIDE SEQUENCE [LARGE SCALE GENOMIC DNA]</scope>
    <source>
        <strain evidence="1 2">AM25-1</strain>
    </source>
</reference>
<dbReference type="AlphaFoldDB" id="A0A414PXB3"/>
<dbReference type="Proteomes" id="UP000284676">
    <property type="component" value="Unassembled WGS sequence"/>
</dbReference>
<evidence type="ECO:0000313" key="2">
    <source>
        <dbReference type="Proteomes" id="UP000284676"/>
    </source>
</evidence>
<proteinExistence type="predicted"/>
<dbReference type="Gene3D" id="1.20.120.1490">
    <property type="match status" value="1"/>
</dbReference>